<gene>
    <name evidence="9" type="ORF">ADU59_21650</name>
</gene>
<dbReference type="GO" id="GO:0020037">
    <property type="term" value="F:heme binding"/>
    <property type="evidence" value="ECO:0007669"/>
    <property type="project" value="InterPro"/>
</dbReference>
<dbReference type="EMBL" id="LGLV01000014">
    <property type="protein sequence ID" value="OBZ93457.1"/>
    <property type="molecule type" value="Genomic_DNA"/>
</dbReference>
<dbReference type="PROSITE" id="PS51007">
    <property type="entry name" value="CYTC"/>
    <property type="match status" value="1"/>
</dbReference>
<reference evidence="9 10" key="1">
    <citation type="journal article" date="2016" name="Syst. Appl. Microbiol.">
        <title>Pararhizobium polonicum sp. nov. isolated from tumors on stone fruit rootstocks.</title>
        <authorList>
            <person name="Pulawska J."/>
            <person name="Kuzmanovic N."/>
            <person name="Willems A."/>
            <person name="Pothier J.F."/>
        </authorList>
    </citation>
    <scope>NUCLEOTIDE SEQUENCE [LARGE SCALE GENOMIC DNA]</scope>
    <source>
        <strain evidence="9 10">F5.1</strain>
    </source>
</reference>
<evidence type="ECO:0000256" key="3">
    <source>
        <dbReference type="ARBA" id="ARBA00022723"/>
    </source>
</evidence>
<dbReference type="Gene3D" id="1.10.760.10">
    <property type="entry name" value="Cytochrome c-like domain"/>
    <property type="match status" value="1"/>
</dbReference>
<dbReference type="PRINTS" id="PR00604">
    <property type="entry name" value="CYTCHRMECIAB"/>
</dbReference>
<feature type="signal peptide" evidence="7">
    <location>
        <begin position="1"/>
        <end position="21"/>
    </location>
</feature>
<evidence type="ECO:0000256" key="2">
    <source>
        <dbReference type="ARBA" id="ARBA00022617"/>
    </source>
</evidence>
<keyword evidence="2 6" id="KW-0349">Heme</keyword>
<sequence>MRNIVRIAAAMLVLNAVPALADGDAAKGEALFKRCSACHAIGEGAKNKIGPQLNGVVGRTAGTATDYNYSNAMKEAGAAGQIWTIEELRDFLSAPRKKIPGNKMAVAGITKPDDLENLVAYLQMFSGGN</sequence>
<evidence type="ECO:0000256" key="6">
    <source>
        <dbReference type="PROSITE-ProRule" id="PRU00433"/>
    </source>
</evidence>
<feature type="chain" id="PRO_5008889981" evidence="7">
    <location>
        <begin position="22"/>
        <end position="129"/>
    </location>
</feature>
<dbReference type="AlphaFoldDB" id="A0A1C7NWQ8"/>
<dbReference type="PANTHER" id="PTHR11961">
    <property type="entry name" value="CYTOCHROME C"/>
    <property type="match status" value="1"/>
</dbReference>
<name>A0A1C7NWQ8_9HYPH</name>
<keyword evidence="3 6" id="KW-0479">Metal-binding</keyword>
<evidence type="ECO:0000313" key="10">
    <source>
        <dbReference type="Proteomes" id="UP000093111"/>
    </source>
</evidence>
<evidence type="ECO:0000256" key="7">
    <source>
        <dbReference type="SAM" id="SignalP"/>
    </source>
</evidence>
<evidence type="ECO:0000259" key="8">
    <source>
        <dbReference type="PROSITE" id="PS51007"/>
    </source>
</evidence>
<dbReference type="SUPFAM" id="SSF46626">
    <property type="entry name" value="Cytochrome c"/>
    <property type="match status" value="1"/>
</dbReference>
<dbReference type="Pfam" id="PF00034">
    <property type="entry name" value="Cytochrom_C"/>
    <property type="match status" value="1"/>
</dbReference>
<dbReference type="Proteomes" id="UP000093111">
    <property type="component" value="Unassembled WGS sequence"/>
</dbReference>
<evidence type="ECO:0000256" key="1">
    <source>
        <dbReference type="ARBA" id="ARBA00022448"/>
    </source>
</evidence>
<dbReference type="STRING" id="1612624.ADU59_21650"/>
<dbReference type="InterPro" id="IPR002327">
    <property type="entry name" value="Cyt_c_1A/1B"/>
</dbReference>
<feature type="domain" description="Cytochrome c" evidence="8">
    <location>
        <begin position="23"/>
        <end position="126"/>
    </location>
</feature>
<keyword evidence="4" id="KW-0249">Electron transport</keyword>
<dbReference type="RefSeq" id="WP_068956412.1">
    <property type="nucleotide sequence ID" value="NZ_LGLV01000014.1"/>
</dbReference>
<evidence type="ECO:0000256" key="4">
    <source>
        <dbReference type="ARBA" id="ARBA00022982"/>
    </source>
</evidence>
<keyword evidence="10" id="KW-1185">Reference proteome</keyword>
<comment type="caution">
    <text evidence="9">The sequence shown here is derived from an EMBL/GenBank/DDBJ whole genome shotgun (WGS) entry which is preliminary data.</text>
</comment>
<accession>A0A1C7NWQ8</accession>
<dbReference type="InterPro" id="IPR036909">
    <property type="entry name" value="Cyt_c-like_dom_sf"/>
</dbReference>
<keyword evidence="1" id="KW-0813">Transport</keyword>
<dbReference type="OrthoDB" id="9805828at2"/>
<evidence type="ECO:0000313" key="9">
    <source>
        <dbReference type="EMBL" id="OBZ93457.1"/>
    </source>
</evidence>
<dbReference type="InterPro" id="IPR009056">
    <property type="entry name" value="Cyt_c-like_dom"/>
</dbReference>
<proteinExistence type="predicted"/>
<dbReference type="PATRIC" id="fig|1612624.7.peg.1987"/>
<keyword evidence="5 6" id="KW-0408">Iron</keyword>
<evidence type="ECO:0000256" key="5">
    <source>
        <dbReference type="ARBA" id="ARBA00023004"/>
    </source>
</evidence>
<keyword evidence="7" id="KW-0732">Signal</keyword>
<dbReference type="GO" id="GO:0009055">
    <property type="term" value="F:electron transfer activity"/>
    <property type="evidence" value="ECO:0007669"/>
    <property type="project" value="InterPro"/>
</dbReference>
<organism evidence="9 10">
    <name type="scientific">Pararhizobium polonicum</name>
    <dbReference type="NCBI Taxonomy" id="1612624"/>
    <lineage>
        <taxon>Bacteria</taxon>
        <taxon>Pseudomonadati</taxon>
        <taxon>Pseudomonadota</taxon>
        <taxon>Alphaproteobacteria</taxon>
        <taxon>Hyphomicrobiales</taxon>
        <taxon>Rhizobiaceae</taxon>
        <taxon>Rhizobium/Agrobacterium group</taxon>
        <taxon>Pararhizobium</taxon>
    </lineage>
</organism>
<dbReference type="GO" id="GO:0046872">
    <property type="term" value="F:metal ion binding"/>
    <property type="evidence" value="ECO:0007669"/>
    <property type="project" value="UniProtKB-KW"/>
</dbReference>
<protein>
    <submittedName>
        <fullName evidence="9">Cytochrome C</fullName>
    </submittedName>
</protein>